<dbReference type="AlphaFoldDB" id="A0A1I2MH81"/>
<accession>A0A1I2MH81</accession>
<protein>
    <submittedName>
        <fullName evidence="2">Uncharacterized protein</fullName>
    </submittedName>
</protein>
<gene>
    <name evidence="2" type="ORF">SAMN05216251_13615</name>
</gene>
<dbReference type="OrthoDB" id="4219891at2"/>
<reference evidence="2 3" key="1">
    <citation type="submission" date="2016-10" db="EMBL/GenBank/DDBJ databases">
        <authorList>
            <person name="de Groot N.N."/>
        </authorList>
    </citation>
    <scope>NUCLEOTIDE SEQUENCE [LARGE SCALE GENOMIC DNA]</scope>
    <source>
        <strain evidence="2 3">CGMCC 4.3510</strain>
    </source>
</reference>
<evidence type="ECO:0000256" key="1">
    <source>
        <dbReference type="SAM" id="MobiDB-lite"/>
    </source>
</evidence>
<dbReference type="RefSeq" id="WP_093717754.1">
    <property type="nucleotide sequence ID" value="NZ_FONG01000036.1"/>
</dbReference>
<evidence type="ECO:0000313" key="2">
    <source>
        <dbReference type="EMBL" id="SFF90885.1"/>
    </source>
</evidence>
<sequence length="322" mass="34851">MTKAGASGPKARARKAQKATGAPYTEVRARQASRAGRRGDCRVMQFLTENSTHTSPLLVQFAGVWARQGLKVLLLSDYQKPYAAWRLQQHSRNAKTRKEAEAQLAAWPGPRSTLLWRPEDGNGGGFVNGQRTPWSSRVIDADRGADDVDGFADALARARSHFDVVVLADRFRYPWGVQGARYIVLAHSDEGIPVSATFPPTYDDDTRLPRHALTPQQSAALLRDRHLRFLGGSNAVPLLGMVTCHTGGRGTVPDQPGPAFRAGVEADMESVGLPLLGHIALPTPDQLVPAGAAGFDQTVRTVLAASPADDVTAAARKILRRW</sequence>
<keyword evidence="3" id="KW-1185">Reference proteome</keyword>
<organism evidence="2 3">
    <name type="scientific">Actinacidiphila alni</name>
    <dbReference type="NCBI Taxonomy" id="380248"/>
    <lineage>
        <taxon>Bacteria</taxon>
        <taxon>Bacillati</taxon>
        <taxon>Actinomycetota</taxon>
        <taxon>Actinomycetes</taxon>
        <taxon>Kitasatosporales</taxon>
        <taxon>Streptomycetaceae</taxon>
        <taxon>Actinacidiphila</taxon>
    </lineage>
</organism>
<dbReference type="STRING" id="380248.SAMN05216251_13615"/>
<evidence type="ECO:0000313" key="3">
    <source>
        <dbReference type="Proteomes" id="UP000199323"/>
    </source>
</evidence>
<name>A0A1I2MH81_9ACTN</name>
<proteinExistence type="predicted"/>
<feature type="region of interest" description="Disordered" evidence="1">
    <location>
        <begin position="1"/>
        <end position="36"/>
    </location>
</feature>
<dbReference type="EMBL" id="FONG01000036">
    <property type="protein sequence ID" value="SFF90885.1"/>
    <property type="molecule type" value="Genomic_DNA"/>
</dbReference>
<dbReference type="Proteomes" id="UP000199323">
    <property type="component" value="Unassembled WGS sequence"/>
</dbReference>